<protein>
    <recommendedName>
        <fullName evidence="4">DUF2149 domain-containing protein</fullName>
    </recommendedName>
</protein>
<dbReference type="Proteomes" id="UP001157167">
    <property type="component" value="Unassembled WGS sequence"/>
</dbReference>
<evidence type="ECO:0000313" key="2">
    <source>
        <dbReference type="EMBL" id="GLT24765.1"/>
    </source>
</evidence>
<accession>A0ABQ6FJT5</accession>
<dbReference type="Pfam" id="PF09919">
    <property type="entry name" value="DUF2149"/>
    <property type="match status" value="1"/>
</dbReference>
<evidence type="ECO:0000256" key="1">
    <source>
        <dbReference type="SAM" id="Phobius"/>
    </source>
</evidence>
<evidence type="ECO:0000313" key="3">
    <source>
        <dbReference type="Proteomes" id="UP001157167"/>
    </source>
</evidence>
<feature type="transmembrane region" description="Helical" evidence="1">
    <location>
        <begin position="20"/>
        <end position="40"/>
    </location>
</feature>
<dbReference type="RefSeq" id="WP_228111802.1">
    <property type="nucleotide sequence ID" value="NZ_BSPX01000153.1"/>
</dbReference>
<name>A0ABQ6FJT5_9RHOO</name>
<evidence type="ECO:0008006" key="4">
    <source>
        <dbReference type="Google" id="ProtNLM"/>
    </source>
</evidence>
<keyword evidence="1" id="KW-1133">Transmembrane helix</keyword>
<keyword evidence="1" id="KW-0812">Transmembrane</keyword>
<dbReference type="InterPro" id="IPR018676">
    <property type="entry name" value="DUF2149"/>
</dbReference>
<dbReference type="EMBL" id="BSPX01000153">
    <property type="protein sequence ID" value="GLT24765.1"/>
    <property type="molecule type" value="Genomic_DNA"/>
</dbReference>
<keyword evidence="3" id="KW-1185">Reference proteome</keyword>
<keyword evidence="1" id="KW-0472">Membrane</keyword>
<reference evidence="3" key="1">
    <citation type="journal article" date="2019" name="Int. J. Syst. Evol. Microbiol.">
        <title>The Global Catalogue of Microorganisms (GCM) 10K type strain sequencing project: providing services to taxonomists for standard genome sequencing and annotation.</title>
        <authorList>
            <consortium name="The Broad Institute Genomics Platform"/>
            <consortium name="The Broad Institute Genome Sequencing Center for Infectious Disease"/>
            <person name="Wu L."/>
            <person name="Ma J."/>
        </authorList>
    </citation>
    <scope>NUCLEOTIDE SEQUENCE [LARGE SCALE GENOMIC DNA]</scope>
    <source>
        <strain evidence="3">NBRC 102407</strain>
    </source>
</reference>
<gene>
    <name evidence="2" type="ORF">GCM10007933_42610</name>
</gene>
<comment type="caution">
    <text evidence="2">The sequence shown here is derived from an EMBL/GenBank/DDBJ whole genome shotgun (WGS) entry which is preliminary data.</text>
</comment>
<organism evidence="2 3">
    <name type="scientific">Zoogloea oryzae</name>
    <dbReference type="NCBI Taxonomy" id="310767"/>
    <lineage>
        <taxon>Bacteria</taxon>
        <taxon>Pseudomonadati</taxon>
        <taxon>Pseudomonadota</taxon>
        <taxon>Betaproteobacteria</taxon>
        <taxon>Rhodocyclales</taxon>
        <taxon>Zoogloeaceae</taxon>
        <taxon>Zoogloea</taxon>
    </lineage>
</organism>
<sequence length="107" mass="11387">MSGLRRRLTEDADGDDPLLSVVNLIDVFLVLIAALLLAVAKNPLNPFTDERVTVVRNPGTPGMEVVVKEGRKIEHFRGDGASQSAAGGVRAGSAYRMPDGGLVYVPE</sequence>
<proteinExistence type="predicted"/>